<evidence type="ECO:0000313" key="1">
    <source>
        <dbReference type="EMBL" id="SKA87683.1"/>
    </source>
</evidence>
<protein>
    <submittedName>
        <fullName evidence="1">Uncharacterized protein</fullName>
    </submittedName>
</protein>
<name>A0A1T4XDN4_9BACL</name>
<keyword evidence="2" id="KW-1185">Reference proteome</keyword>
<dbReference type="AlphaFoldDB" id="A0A1T4XDN4"/>
<gene>
    <name evidence="1" type="ORF">SAMN04244570_0547</name>
</gene>
<sequence length="73" mass="8223">MMNCVVLDERLGKWLVHRQYADAVAPADVIHVDLIRVCIMKMGEDLVGPFLPVVCVLSELHEITTLFLEFPTA</sequence>
<dbReference type="EMBL" id="FUYJ01000001">
    <property type="protein sequence ID" value="SKA87683.1"/>
    <property type="molecule type" value="Genomic_DNA"/>
</dbReference>
<organism evidence="1 2">
    <name type="scientific">Sporosarcina newyorkensis</name>
    <dbReference type="NCBI Taxonomy" id="759851"/>
    <lineage>
        <taxon>Bacteria</taxon>
        <taxon>Bacillati</taxon>
        <taxon>Bacillota</taxon>
        <taxon>Bacilli</taxon>
        <taxon>Bacillales</taxon>
        <taxon>Caryophanaceae</taxon>
        <taxon>Sporosarcina</taxon>
    </lineage>
</organism>
<accession>A0A1T4XDN4</accession>
<evidence type="ECO:0000313" key="2">
    <source>
        <dbReference type="Proteomes" id="UP000190042"/>
    </source>
</evidence>
<proteinExistence type="predicted"/>
<dbReference type="Proteomes" id="UP000190042">
    <property type="component" value="Unassembled WGS sequence"/>
</dbReference>
<reference evidence="2" key="1">
    <citation type="submission" date="2017-02" db="EMBL/GenBank/DDBJ databases">
        <authorList>
            <person name="Varghese N."/>
            <person name="Submissions S."/>
        </authorList>
    </citation>
    <scope>NUCLEOTIDE SEQUENCE [LARGE SCALE GENOMIC DNA]</scope>
    <source>
        <strain evidence="2">DSM 23966</strain>
    </source>
</reference>